<comment type="caution">
    <text evidence="2">The sequence shown here is derived from an EMBL/GenBank/DDBJ whole genome shotgun (WGS) entry which is preliminary data.</text>
</comment>
<feature type="transmembrane region" description="Helical" evidence="1">
    <location>
        <begin position="248"/>
        <end position="265"/>
    </location>
</feature>
<dbReference type="AlphaFoldDB" id="A0A316AED6"/>
<dbReference type="PANTHER" id="PTHR41282">
    <property type="entry name" value="CONSERVED TRANSMEMBRANE PROTEIN-RELATED"/>
    <property type="match status" value="1"/>
</dbReference>
<evidence type="ECO:0000313" key="3">
    <source>
        <dbReference type="Proteomes" id="UP000245469"/>
    </source>
</evidence>
<proteinExistence type="predicted"/>
<feature type="transmembrane region" description="Helical" evidence="1">
    <location>
        <begin position="66"/>
        <end position="85"/>
    </location>
</feature>
<gene>
    <name evidence="2" type="ORF">BXY45_10178</name>
</gene>
<dbReference type="RefSeq" id="WP_109772325.1">
    <property type="nucleotide sequence ID" value="NZ_QGDQ01000001.1"/>
</dbReference>
<keyword evidence="3" id="KW-1185">Reference proteome</keyword>
<dbReference type="EMBL" id="QGDQ01000001">
    <property type="protein sequence ID" value="PWJ56103.1"/>
    <property type="molecule type" value="Genomic_DNA"/>
</dbReference>
<keyword evidence="1" id="KW-0812">Transmembrane</keyword>
<dbReference type="Pfam" id="PF12811">
    <property type="entry name" value="BaxI_1"/>
    <property type="match status" value="1"/>
</dbReference>
<feature type="transmembrane region" description="Helical" evidence="1">
    <location>
        <begin position="215"/>
        <end position="236"/>
    </location>
</feature>
<dbReference type="OrthoDB" id="116480at2"/>
<dbReference type="PANTHER" id="PTHR41282:SF1">
    <property type="entry name" value="CONSERVED TRANSMEMBRANE PROTEIN-RELATED"/>
    <property type="match status" value="1"/>
</dbReference>
<dbReference type="Proteomes" id="UP000245469">
    <property type="component" value="Unassembled WGS sequence"/>
</dbReference>
<keyword evidence="1" id="KW-1133">Transmembrane helix</keyword>
<organism evidence="2 3">
    <name type="scientific">Quadrisphaera granulorum</name>
    <dbReference type="NCBI Taxonomy" id="317664"/>
    <lineage>
        <taxon>Bacteria</taxon>
        <taxon>Bacillati</taxon>
        <taxon>Actinomycetota</taxon>
        <taxon>Actinomycetes</taxon>
        <taxon>Kineosporiales</taxon>
        <taxon>Kineosporiaceae</taxon>
        <taxon>Quadrisphaera</taxon>
    </lineage>
</organism>
<name>A0A316AED6_9ACTN</name>
<keyword evidence="1" id="KW-0472">Membrane</keyword>
<feature type="transmembrane region" description="Helical" evidence="1">
    <location>
        <begin position="116"/>
        <end position="136"/>
    </location>
</feature>
<reference evidence="2 3" key="1">
    <citation type="submission" date="2018-03" db="EMBL/GenBank/DDBJ databases">
        <title>Genomic Encyclopedia of Archaeal and Bacterial Type Strains, Phase II (KMG-II): from individual species to whole genera.</title>
        <authorList>
            <person name="Goeker M."/>
        </authorList>
    </citation>
    <scope>NUCLEOTIDE SEQUENCE [LARGE SCALE GENOMIC DNA]</scope>
    <source>
        <strain evidence="2 3">DSM 44889</strain>
    </source>
</reference>
<dbReference type="InterPro" id="IPR010539">
    <property type="entry name" value="BaxI_1-like"/>
</dbReference>
<protein>
    <submittedName>
        <fullName evidence="2">Putative YccA/Bax inhibitor family protein</fullName>
    </submittedName>
</protein>
<evidence type="ECO:0000256" key="1">
    <source>
        <dbReference type="SAM" id="Phobius"/>
    </source>
</evidence>
<feature type="transmembrane region" description="Helical" evidence="1">
    <location>
        <begin position="91"/>
        <end position="109"/>
    </location>
</feature>
<accession>A0A316AED6</accession>
<sequence>MESNNPALRNAPQFKRGGYAGFDDAPRGGASTAQYGQQYGQPSLEEMYSAPPAGPAHTGRLTYDDVVLRTGMTLGLVVLLGAFNYFFFSPLLMIVGVLGGLVLGLVNSFKREPSPALILAYAALQGLFIGGLSRVIDSQLVARNLGAVSIQAVIATVAVFAVMLVLYRSGAVRATPKFRRILIGAVLGYAVFCLVNFVFSLFGAGLGLWSGGLGLAVGAIGAILASLSLVLDFDFIEQGVKNGIPQRYAWTAAFGLTVTLVWLYVELLRILSIIRSMAGGD</sequence>
<feature type="transmembrane region" description="Helical" evidence="1">
    <location>
        <begin position="181"/>
        <end position="209"/>
    </location>
</feature>
<dbReference type="PIRSF" id="PIRSF009160">
    <property type="entry name" value="UCP009160"/>
    <property type="match status" value="1"/>
</dbReference>
<evidence type="ECO:0000313" key="2">
    <source>
        <dbReference type="EMBL" id="PWJ56103.1"/>
    </source>
</evidence>
<feature type="transmembrane region" description="Helical" evidence="1">
    <location>
        <begin position="148"/>
        <end position="169"/>
    </location>
</feature>